<dbReference type="Pfam" id="PF00380">
    <property type="entry name" value="Ribosomal_S9"/>
    <property type="match status" value="1"/>
</dbReference>
<protein>
    <recommendedName>
        <fullName evidence="8">Ribosomal protein S16</fullName>
    </recommendedName>
</protein>
<evidence type="ECO:0008006" key="8">
    <source>
        <dbReference type="Google" id="ProtNLM"/>
    </source>
</evidence>
<dbReference type="GO" id="GO:0006412">
    <property type="term" value="P:translation"/>
    <property type="evidence" value="ECO:0007669"/>
    <property type="project" value="InterPro"/>
</dbReference>
<comment type="caution">
    <text evidence="6">The sequence shown here is derived from an EMBL/GenBank/DDBJ whole genome shotgun (WGS) entry which is preliminary data.</text>
</comment>
<dbReference type="GO" id="GO:0000462">
    <property type="term" value="P:maturation of SSU-rRNA from tricistronic rRNA transcript (SSU-rRNA, 5.8S rRNA, LSU-rRNA)"/>
    <property type="evidence" value="ECO:0007669"/>
    <property type="project" value="TreeGrafter"/>
</dbReference>
<keyword evidence="7" id="KW-1185">Reference proteome</keyword>
<keyword evidence="2 4" id="KW-0689">Ribosomal protein</keyword>
<feature type="region of interest" description="Disordered" evidence="5">
    <location>
        <begin position="185"/>
        <end position="205"/>
    </location>
</feature>
<sequence>MAAPPTNSVQCFGRKKTVVAITHCKAGRGLIKINGVLIELIQPEILRYKVFEPILLLGRSKFAGVDMWIRVKGGGHTSQIYAIRQSISKALVAYYQKFVDEEQKKEIKDILVRCLMNCKGVGVAGSHSRVARVDEMSAIDEDDGRFEDDICENDGVEVAVVYSARMEFEKERMAQVKLKNRLEQLEKDQEEERKQSRIELEKERAKREKLQKRMNDVIIG</sequence>
<dbReference type="PANTHER" id="PTHR21569">
    <property type="entry name" value="RIBOSOMAL PROTEIN S9"/>
    <property type="match status" value="1"/>
</dbReference>
<dbReference type="GO" id="GO:0003723">
    <property type="term" value="F:RNA binding"/>
    <property type="evidence" value="ECO:0007669"/>
    <property type="project" value="TreeGrafter"/>
</dbReference>
<comment type="similarity">
    <text evidence="1 4">Belongs to the universal ribosomal protein uS9 family.</text>
</comment>
<evidence type="ECO:0000313" key="7">
    <source>
        <dbReference type="Proteomes" id="UP001229421"/>
    </source>
</evidence>
<dbReference type="Gene3D" id="3.30.230.10">
    <property type="match status" value="1"/>
</dbReference>
<organism evidence="6 7">
    <name type="scientific">Tagetes erecta</name>
    <name type="common">African marigold</name>
    <dbReference type="NCBI Taxonomy" id="13708"/>
    <lineage>
        <taxon>Eukaryota</taxon>
        <taxon>Viridiplantae</taxon>
        <taxon>Streptophyta</taxon>
        <taxon>Embryophyta</taxon>
        <taxon>Tracheophyta</taxon>
        <taxon>Spermatophyta</taxon>
        <taxon>Magnoliopsida</taxon>
        <taxon>eudicotyledons</taxon>
        <taxon>Gunneridae</taxon>
        <taxon>Pentapetalae</taxon>
        <taxon>asterids</taxon>
        <taxon>campanulids</taxon>
        <taxon>Asterales</taxon>
        <taxon>Asteraceae</taxon>
        <taxon>Asteroideae</taxon>
        <taxon>Heliantheae alliance</taxon>
        <taxon>Tageteae</taxon>
        <taxon>Tagetes</taxon>
    </lineage>
</organism>
<dbReference type="AlphaFoldDB" id="A0AAD8KW45"/>
<dbReference type="InterPro" id="IPR014721">
    <property type="entry name" value="Ribsml_uS5_D2-typ_fold_subgr"/>
</dbReference>
<dbReference type="SUPFAM" id="SSF54211">
    <property type="entry name" value="Ribosomal protein S5 domain 2-like"/>
    <property type="match status" value="1"/>
</dbReference>
<dbReference type="InterPro" id="IPR020574">
    <property type="entry name" value="Ribosomal_uS9_CS"/>
</dbReference>
<evidence type="ECO:0000256" key="2">
    <source>
        <dbReference type="ARBA" id="ARBA00022980"/>
    </source>
</evidence>
<dbReference type="InterPro" id="IPR000754">
    <property type="entry name" value="Ribosomal_uS9"/>
</dbReference>
<dbReference type="GO" id="GO:0003735">
    <property type="term" value="F:structural constituent of ribosome"/>
    <property type="evidence" value="ECO:0007669"/>
    <property type="project" value="InterPro"/>
</dbReference>
<keyword evidence="3 4" id="KW-0687">Ribonucleoprotein</keyword>
<dbReference type="GO" id="GO:0022627">
    <property type="term" value="C:cytosolic small ribosomal subunit"/>
    <property type="evidence" value="ECO:0007669"/>
    <property type="project" value="TreeGrafter"/>
</dbReference>
<evidence type="ECO:0000313" key="6">
    <source>
        <dbReference type="EMBL" id="KAK1428291.1"/>
    </source>
</evidence>
<proteinExistence type="inferred from homology"/>
<evidence type="ECO:0000256" key="3">
    <source>
        <dbReference type="ARBA" id="ARBA00023274"/>
    </source>
</evidence>
<accession>A0AAD8KW45</accession>
<dbReference type="EMBL" id="JAUHHV010000004">
    <property type="protein sequence ID" value="KAK1428291.1"/>
    <property type="molecule type" value="Genomic_DNA"/>
</dbReference>
<evidence type="ECO:0000256" key="5">
    <source>
        <dbReference type="SAM" id="MobiDB-lite"/>
    </source>
</evidence>
<name>A0AAD8KW45_TARER</name>
<gene>
    <name evidence="6" type="ORF">QVD17_17122</name>
</gene>
<dbReference type="Proteomes" id="UP001229421">
    <property type="component" value="Unassembled WGS sequence"/>
</dbReference>
<dbReference type="InterPro" id="IPR020568">
    <property type="entry name" value="Ribosomal_Su5_D2-typ_SF"/>
</dbReference>
<dbReference type="PROSITE" id="PS00360">
    <property type="entry name" value="RIBOSOMAL_S9"/>
    <property type="match status" value="1"/>
</dbReference>
<evidence type="ECO:0000256" key="4">
    <source>
        <dbReference type="RuleBase" id="RU003815"/>
    </source>
</evidence>
<evidence type="ECO:0000256" key="1">
    <source>
        <dbReference type="ARBA" id="ARBA00005251"/>
    </source>
</evidence>
<dbReference type="PANTHER" id="PTHR21569:SF16">
    <property type="entry name" value="RIBOSOMAL PROTEIN S16"/>
    <property type="match status" value="1"/>
</dbReference>
<reference evidence="6" key="1">
    <citation type="journal article" date="2023" name="bioRxiv">
        <title>Improved chromosome-level genome assembly for marigold (Tagetes erecta).</title>
        <authorList>
            <person name="Jiang F."/>
            <person name="Yuan L."/>
            <person name="Wang S."/>
            <person name="Wang H."/>
            <person name="Xu D."/>
            <person name="Wang A."/>
            <person name="Fan W."/>
        </authorList>
    </citation>
    <scope>NUCLEOTIDE SEQUENCE</scope>
    <source>
        <strain evidence="6">WSJ</strain>
        <tissue evidence="6">Leaf</tissue>
    </source>
</reference>